<keyword evidence="1 2" id="KW-0238">DNA-binding</keyword>
<dbReference type="InterPro" id="IPR009057">
    <property type="entry name" value="Homeodomain-like_sf"/>
</dbReference>
<proteinExistence type="predicted"/>
<dbReference type="PROSITE" id="PS50977">
    <property type="entry name" value="HTH_TETR_2"/>
    <property type="match status" value="1"/>
</dbReference>
<dbReference type="GO" id="GO:0003700">
    <property type="term" value="F:DNA-binding transcription factor activity"/>
    <property type="evidence" value="ECO:0007669"/>
    <property type="project" value="TreeGrafter"/>
</dbReference>
<evidence type="ECO:0000256" key="2">
    <source>
        <dbReference type="PROSITE-ProRule" id="PRU00335"/>
    </source>
</evidence>
<dbReference type="InterPro" id="IPR001647">
    <property type="entry name" value="HTH_TetR"/>
</dbReference>
<evidence type="ECO:0000313" key="4">
    <source>
        <dbReference type="EMBL" id="SHX08191.1"/>
    </source>
</evidence>
<organism evidence="4 5">
    <name type="scientific">Mycobacteroides abscessus subsp. bolletii</name>
    <dbReference type="NCBI Taxonomy" id="319705"/>
    <lineage>
        <taxon>Bacteria</taxon>
        <taxon>Bacillati</taxon>
        <taxon>Actinomycetota</taxon>
        <taxon>Actinomycetes</taxon>
        <taxon>Mycobacteriales</taxon>
        <taxon>Mycobacteriaceae</taxon>
        <taxon>Mycobacteroides</taxon>
        <taxon>Mycobacteroides abscessus</taxon>
    </lineage>
</organism>
<feature type="domain" description="HTH tetR-type" evidence="3">
    <location>
        <begin position="8"/>
        <end position="68"/>
    </location>
</feature>
<feature type="DNA-binding region" description="H-T-H motif" evidence="2">
    <location>
        <begin position="31"/>
        <end position="50"/>
    </location>
</feature>
<gene>
    <name evidence="4" type="ORF">SAMEA2275694_01250</name>
</gene>
<comment type="caution">
    <text evidence="4">The sequence shown here is derived from an EMBL/GenBank/DDBJ whole genome shotgun (WGS) entry which is preliminary data.</text>
</comment>
<sequence>MLLNEADDPIDARVLDAAAGLIGDRGERNVTMSHIVLQSGVSRATIFRRFGTKSAVVNRVILRELRKFVVELLQTIEVSAGPAVALADLLSQAVRFSRVNPAFRRLVADDPQQLVDFSRSQELPAMDLARALVASIIAETDRSARSPMDNVDLADLVCHLAIAYALVPDSSMDVAGTDELRESFLALISPAFEGRRKSRN</sequence>
<dbReference type="Proteomes" id="UP000185183">
    <property type="component" value="Unassembled WGS sequence"/>
</dbReference>
<dbReference type="InterPro" id="IPR050109">
    <property type="entry name" value="HTH-type_TetR-like_transc_reg"/>
</dbReference>
<dbReference type="GO" id="GO:0000976">
    <property type="term" value="F:transcription cis-regulatory region binding"/>
    <property type="evidence" value="ECO:0007669"/>
    <property type="project" value="TreeGrafter"/>
</dbReference>
<reference evidence="4 5" key="1">
    <citation type="submission" date="2016-11" db="EMBL/GenBank/DDBJ databases">
        <authorList>
            <consortium name="Pathogen Informatics"/>
        </authorList>
    </citation>
    <scope>NUCLEOTIDE SEQUENCE [LARGE SCALE GENOMIC DNA]</scope>
    <source>
        <strain evidence="4 5">968</strain>
    </source>
</reference>
<accession>A0A9Q7SC42</accession>
<dbReference type="Gene3D" id="1.10.357.10">
    <property type="entry name" value="Tetracycline Repressor, domain 2"/>
    <property type="match status" value="1"/>
</dbReference>
<evidence type="ECO:0000313" key="5">
    <source>
        <dbReference type="Proteomes" id="UP000185183"/>
    </source>
</evidence>
<dbReference type="RefSeq" id="WP_019164226.1">
    <property type="nucleotide sequence ID" value="NZ_CP065265.1"/>
</dbReference>
<dbReference type="AlphaFoldDB" id="A0A9Q7SC42"/>
<dbReference type="PANTHER" id="PTHR30055:SF153">
    <property type="entry name" value="HTH-TYPE TRANSCRIPTIONAL REPRESSOR RV3405C"/>
    <property type="match status" value="1"/>
</dbReference>
<dbReference type="PRINTS" id="PR00455">
    <property type="entry name" value="HTHTETR"/>
</dbReference>
<dbReference type="Pfam" id="PF00440">
    <property type="entry name" value="TetR_N"/>
    <property type="match status" value="1"/>
</dbReference>
<dbReference type="SUPFAM" id="SSF46689">
    <property type="entry name" value="Homeodomain-like"/>
    <property type="match status" value="1"/>
</dbReference>
<protein>
    <submittedName>
        <fullName evidence="4">TetR-family protein transcriptional regulator, putative</fullName>
    </submittedName>
</protein>
<evidence type="ECO:0000256" key="1">
    <source>
        <dbReference type="ARBA" id="ARBA00023125"/>
    </source>
</evidence>
<evidence type="ECO:0000259" key="3">
    <source>
        <dbReference type="PROSITE" id="PS50977"/>
    </source>
</evidence>
<dbReference type="PANTHER" id="PTHR30055">
    <property type="entry name" value="HTH-TYPE TRANSCRIPTIONAL REGULATOR RUTR"/>
    <property type="match status" value="1"/>
</dbReference>
<dbReference type="EMBL" id="FSFA01000002">
    <property type="protein sequence ID" value="SHX08191.1"/>
    <property type="molecule type" value="Genomic_DNA"/>
</dbReference>
<name>A0A9Q7SC42_9MYCO</name>